<dbReference type="PANTHER" id="PTHR24421">
    <property type="entry name" value="NITRATE/NITRITE SENSOR PROTEIN NARX-RELATED"/>
    <property type="match status" value="1"/>
</dbReference>
<evidence type="ECO:0000256" key="8">
    <source>
        <dbReference type="ARBA" id="ARBA00023012"/>
    </source>
</evidence>
<keyword evidence="9" id="KW-0812">Transmembrane</keyword>
<keyword evidence="5" id="KW-0547">Nucleotide-binding</keyword>
<organism evidence="11 12">
    <name type="scientific">Kytococcus aerolatus</name>
    <dbReference type="NCBI Taxonomy" id="592308"/>
    <lineage>
        <taxon>Bacteria</taxon>
        <taxon>Bacillati</taxon>
        <taxon>Actinomycetota</taxon>
        <taxon>Actinomycetes</taxon>
        <taxon>Micrococcales</taxon>
        <taxon>Kytococcaceae</taxon>
        <taxon>Kytococcus</taxon>
    </lineage>
</organism>
<dbReference type="AlphaFoldDB" id="A0A212T5R7"/>
<dbReference type="Pfam" id="PF07730">
    <property type="entry name" value="HisKA_3"/>
    <property type="match status" value="1"/>
</dbReference>
<feature type="domain" description="Signal transduction histidine kinase subgroup 3 dimerisation and phosphoacceptor" evidence="10">
    <location>
        <begin position="226"/>
        <end position="296"/>
    </location>
</feature>
<dbReference type="PANTHER" id="PTHR24421:SF10">
    <property type="entry name" value="NITRATE_NITRITE SENSOR PROTEIN NARQ"/>
    <property type="match status" value="1"/>
</dbReference>
<dbReference type="GO" id="GO:0005524">
    <property type="term" value="F:ATP binding"/>
    <property type="evidence" value="ECO:0007669"/>
    <property type="project" value="UniProtKB-KW"/>
</dbReference>
<evidence type="ECO:0000256" key="7">
    <source>
        <dbReference type="ARBA" id="ARBA00022840"/>
    </source>
</evidence>
<dbReference type="EC" id="2.7.13.3" evidence="2"/>
<evidence type="ECO:0000313" key="12">
    <source>
        <dbReference type="Proteomes" id="UP000198122"/>
    </source>
</evidence>
<feature type="transmembrane region" description="Helical" evidence="9">
    <location>
        <begin position="101"/>
        <end position="126"/>
    </location>
</feature>
<dbReference type="GO" id="GO:0000155">
    <property type="term" value="F:phosphorelay sensor kinase activity"/>
    <property type="evidence" value="ECO:0007669"/>
    <property type="project" value="InterPro"/>
</dbReference>
<evidence type="ECO:0000256" key="5">
    <source>
        <dbReference type="ARBA" id="ARBA00022741"/>
    </source>
</evidence>
<dbReference type="Proteomes" id="UP000198122">
    <property type="component" value="Unassembled WGS sequence"/>
</dbReference>
<dbReference type="GO" id="GO:0016020">
    <property type="term" value="C:membrane"/>
    <property type="evidence" value="ECO:0007669"/>
    <property type="project" value="InterPro"/>
</dbReference>
<proteinExistence type="predicted"/>
<evidence type="ECO:0000259" key="10">
    <source>
        <dbReference type="Pfam" id="PF07730"/>
    </source>
</evidence>
<dbReference type="Gene3D" id="1.20.5.1930">
    <property type="match status" value="1"/>
</dbReference>
<keyword evidence="6 11" id="KW-0418">Kinase</keyword>
<keyword evidence="8" id="KW-0902">Two-component regulatory system</keyword>
<keyword evidence="7" id="KW-0067">ATP-binding</keyword>
<dbReference type="InterPro" id="IPR050482">
    <property type="entry name" value="Sensor_HK_TwoCompSys"/>
</dbReference>
<feature type="transmembrane region" description="Helical" evidence="9">
    <location>
        <begin position="171"/>
        <end position="196"/>
    </location>
</feature>
<evidence type="ECO:0000256" key="6">
    <source>
        <dbReference type="ARBA" id="ARBA00022777"/>
    </source>
</evidence>
<evidence type="ECO:0000256" key="9">
    <source>
        <dbReference type="SAM" id="Phobius"/>
    </source>
</evidence>
<evidence type="ECO:0000256" key="3">
    <source>
        <dbReference type="ARBA" id="ARBA00022553"/>
    </source>
</evidence>
<keyword evidence="3" id="KW-0597">Phosphoprotein</keyword>
<evidence type="ECO:0000256" key="4">
    <source>
        <dbReference type="ARBA" id="ARBA00022679"/>
    </source>
</evidence>
<dbReference type="GO" id="GO:0046983">
    <property type="term" value="F:protein dimerization activity"/>
    <property type="evidence" value="ECO:0007669"/>
    <property type="project" value="InterPro"/>
</dbReference>
<keyword evidence="12" id="KW-1185">Reference proteome</keyword>
<keyword evidence="4" id="KW-0808">Transferase</keyword>
<dbReference type="Gene3D" id="3.30.565.10">
    <property type="entry name" value="Histidine kinase-like ATPase, C-terminal domain"/>
    <property type="match status" value="1"/>
</dbReference>
<feature type="transmembrane region" description="Helical" evidence="9">
    <location>
        <begin position="38"/>
        <end position="55"/>
    </location>
</feature>
<evidence type="ECO:0000256" key="1">
    <source>
        <dbReference type="ARBA" id="ARBA00000085"/>
    </source>
</evidence>
<keyword evidence="9" id="KW-0472">Membrane</keyword>
<accession>A0A212T5R7</accession>
<gene>
    <name evidence="11" type="ORF">SAMN05445756_0435</name>
</gene>
<comment type="catalytic activity">
    <reaction evidence="1">
        <text>ATP + protein L-histidine = ADP + protein N-phospho-L-histidine.</text>
        <dbReference type="EC" id="2.7.13.3"/>
    </reaction>
</comment>
<sequence length="454" mass="49571">MMSAMPTLPHPSTWWATLTGPRVAPEDLLPPLTWWEQALRLGAIWALALGYWWLASFTDITLTGLRPEDPETAARYAVWVWTDLAIGQVATLILLCRRKRPLTVALVTGLLGSFSTFAGMVYLYALGSLATHRQVRRILLASLFIPARWFIYQWVGDTVVFHRGEVVWDSIYFLLNLLSTVLLGVVFILLGWNVGVRRALIASWSRQMAAVEGEQTAREAQARVTERNRIARDMHDALGHRLAVVSMHSSALAYRVKPEGEPYAAEEVHAAATTISTQAKGALEDLREIVGVLRADGANADSTVEDGVVAGRVVPTTLAGLPQLVEETSGGATPVELQLPDRLWADALETLPESVSRHAYRVAQEALTNAVKHGDGSPVLMEVGGQPGRGLTMRVVNDIGERGEERPDLGGGGMGLTGMEERVVLAGGRVSAGEQDDRFVVDVWLPWPARRRGA</sequence>
<dbReference type="InterPro" id="IPR011712">
    <property type="entry name" value="Sig_transdc_His_kin_sub3_dim/P"/>
</dbReference>
<evidence type="ECO:0000313" key="11">
    <source>
        <dbReference type="EMBL" id="SNC61210.1"/>
    </source>
</evidence>
<name>A0A212T5R7_9MICO</name>
<dbReference type="EMBL" id="FYEZ01000001">
    <property type="protein sequence ID" value="SNC61210.1"/>
    <property type="molecule type" value="Genomic_DNA"/>
</dbReference>
<keyword evidence="9" id="KW-1133">Transmembrane helix</keyword>
<protein>
    <recommendedName>
        <fullName evidence="2">histidine kinase</fullName>
        <ecNumber evidence="2">2.7.13.3</ecNumber>
    </recommendedName>
</protein>
<dbReference type="InterPro" id="IPR036890">
    <property type="entry name" value="HATPase_C_sf"/>
</dbReference>
<feature type="transmembrane region" description="Helical" evidence="9">
    <location>
        <begin position="76"/>
        <end position="95"/>
    </location>
</feature>
<reference evidence="11 12" key="1">
    <citation type="submission" date="2017-06" db="EMBL/GenBank/DDBJ databases">
        <authorList>
            <person name="Kim H.J."/>
            <person name="Triplett B.A."/>
        </authorList>
    </citation>
    <scope>NUCLEOTIDE SEQUENCE [LARGE SCALE GENOMIC DNA]</scope>
    <source>
        <strain evidence="11 12">DSM 22179</strain>
    </source>
</reference>
<evidence type="ECO:0000256" key="2">
    <source>
        <dbReference type="ARBA" id="ARBA00012438"/>
    </source>
</evidence>
<feature type="transmembrane region" description="Helical" evidence="9">
    <location>
        <begin position="138"/>
        <end position="155"/>
    </location>
</feature>
<dbReference type="SUPFAM" id="SSF55874">
    <property type="entry name" value="ATPase domain of HSP90 chaperone/DNA topoisomerase II/histidine kinase"/>
    <property type="match status" value="1"/>
</dbReference>